<keyword evidence="1" id="KW-0732">Signal</keyword>
<accession>A0A246JLD6</accession>
<dbReference type="EMBL" id="NIOF01000001">
    <property type="protein sequence ID" value="OWQ93464.1"/>
    <property type="molecule type" value="Genomic_DNA"/>
</dbReference>
<proteinExistence type="predicted"/>
<dbReference type="AlphaFoldDB" id="A0A246JLD6"/>
<feature type="signal peptide" evidence="1">
    <location>
        <begin position="1"/>
        <end position="22"/>
    </location>
</feature>
<evidence type="ECO:0000256" key="1">
    <source>
        <dbReference type="SAM" id="SignalP"/>
    </source>
</evidence>
<sequence length="426" mass="46811">MHAPILGRLLAALFTAYGLSAAAEPSPHPSAWKKWHGIHYRLEADGNFSCYSENGRDCQAGTPATDPDRVRPLVCGSAHRAVWHSTGYDTPDHWCNVAHANLFAVWHDYTLLGHPGMLSKNARGDAMCRSFDGVTCDRHDPTKESPDSAAIAAVEALRPFVSHDRGYTWVRGGSLRADDARVKALMLPDVHAPATGSREIRPVVCGNALRRRHGISGYDQADHWCNTPEIVAQWIHPPYEPMALSWQKTEYGKPYEYEHGRIYKIALPGWTATQQPLWAARIHTVMHHDLAFLGLTRGDEWLALQLPGQNGAAQVHFGNDPRSLEDMPFSGAGWATAAFQVTPDGKASFVRRAGRTTPLTTLPVTTKALDPHAIVGSLPMSWSASAPTAAAFSFEMWVYNSEGEVAPNMTSLDEVVMAKQRVVPKD</sequence>
<dbReference type="RefSeq" id="WP_088382609.1">
    <property type="nucleotide sequence ID" value="NZ_NIOF01000001.1"/>
</dbReference>
<evidence type="ECO:0000313" key="3">
    <source>
        <dbReference type="Proteomes" id="UP000197468"/>
    </source>
</evidence>
<dbReference type="Proteomes" id="UP000197468">
    <property type="component" value="Unassembled WGS sequence"/>
</dbReference>
<gene>
    <name evidence="2" type="ORF">CDN99_03045</name>
</gene>
<keyword evidence="3" id="KW-1185">Reference proteome</keyword>
<dbReference type="OrthoDB" id="574237at2"/>
<feature type="chain" id="PRO_5012376917" evidence="1">
    <location>
        <begin position="23"/>
        <end position="426"/>
    </location>
</feature>
<reference evidence="2 3" key="1">
    <citation type="journal article" date="2008" name="Int. J. Syst. Evol. Microbiol.">
        <title>Description of Roseateles aquatilis sp. nov. and Roseateles terrae sp. nov., in the class Betaproteobacteria, and emended description of the genus Roseateles.</title>
        <authorList>
            <person name="Gomila M."/>
            <person name="Bowien B."/>
            <person name="Falsen E."/>
            <person name="Moore E.R."/>
            <person name="Lalucat J."/>
        </authorList>
    </citation>
    <scope>NUCLEOTIDE SEQUENCE [LARGE SCALE GENOMIC DNA]</scope>
    <source>
        <strain evidence="2 3">CCUG 48205</strain>
    </source>
</reference>
<comment type="caution">
    <text evidence="2">The sequence shown here is derived from an EMBL/GenBank/DDBJ whole genome shotgun (WGS) entry which is preliminary data.</text>
</comment>
<protein>
    <submittedName>
        <fullName evidence="2">Uncharacterized protein</fullName>
    </submittedName>
</protein>
<name>A0A246JLD6_9BURK</name>
<organism evidence="2 3">
    <name type="scientific">Roseateles aquatilis</name>
    <dbReference type="NCBI Taxonomy" id="431061"/>
    <lineage>
        <taxon>Bacteria</taxon>
        <taxon>Pseudomonadati</taxon>
        <taxon>Pseudomonadota</taxon>
        <taxon>Betaproteobacteria</taxon>
        <taxon>Burkholderiales</taxon>
        <taxon>Sphaerotilaceae</taxon>
        <taxon>Roseateles</taxon>
    </lineage>
</organism>
<evidence type="ECO:0000313" key="2">
    <source>
        <dbReference type="EMBL" id="OWQ93464.1"/>
    </source>
</evidence>